<proteinExistence type="predicted"/>
<dbReference type="RefSeq" id="WP_203897263.1">
    <property type="nucleotide sequence ID" value="NZ_BOPF01000002.1"/>
</dbReference>
<protein>
    <recommendedName>
        <fullName evidence="1">CHAT domain-containing protein</fullName>
    </recommendedName>
</protein>
<dbReference type="EMBL" id="BOPF01000002">
    <property type="protein sequence ID" value="GIJ43706.1"/>
    <property type="molecule type" value="Genomic_DNA"/>
</dbReference>
<dbReference type="AlphaFoldDB" id="A0A8J4DND3"/>
<accession>A0A8J4DND3</accession>
<comment type="caution">
    <text evidence="2">The sequence shown here is derived from an EMBL/GenBank/DDBJ whole genome shotgun (WGS) entry which is preliminary data.</text>
</comment>
<organism evidence="2 3">
    <name type="scientific">Virgisporangium aliadipatigenens</name>
    <dbReference type="NCBI Taxonomy" id="741659"/>
    <lineage>
        <taxon>Bacteria</taxon>
        <taxon>Bacillati</taxon>
        <taxon>Actinomycetota</taxon>
        <taxon>Actinomycetes</taxon>
        <taxon>Micromonosporales</taxon>
        <taxon>Micromonosporaceae</taxon>
        <taxon>Virgisporangium</taxon>
    </lineage>
</organism>
<dbReference type="Pfam" id="PF12770">
    <property type="entry name" value="CHAT"/>
    <property type="match status" value="1"/>
</dbReference>
<evidence type="ECO:0000313" key="3">
    <source>
        <dbReference type="Proteomes" id="UP000619260"/>
    </source>
</evidence>
<dbReference type="InterPro" id="IPR024983">
    <property type="entry name" value="CHAT_dom"/>
</dbReference>
<evidence type="ECO:0000259" key="1">
    <source>
        <dbReference type="Pfam" id="PF12770"/>
    </source>
</evidence>
<gene>
    <name evidence="2" type="ORF">Val02_05920</name>
</gene>
<reference evidence="2" key="1">
    <citation type="submission" date="2021-01" db="EMBL/GenBank/DDBJ databases">
        <title>Whole genome shotgun sequence of Virgisporangium aliadipatigenens NBRC 105644.</title>
        <authorList>
            <person name="Komaki H."/>
            <person name="Tamura T."/>
        </authorList>
    </citation>
    <scope>NUCLEOTIDE SEQUENCE</scope>
    <source>
        <strain evidence="2">NBRC 105644</strain>
    </source>
</reference>
<sequence>MHAPTLRLFLARELEDSECPGCGQLLGIPPSLIVGFARGPGLAYVGPAMLGTAEQFLRLAESYCLILGATDSLDDLHRKVRERLAPAYETVRTIAALPSRAAVRDLVDLRRAEFATDVFAVAIAEGCPERGAPLLVEAQAHWLFGVAADPGLVSLERSLQTAVWGDTVLPGVPALLAERIGTATGLSTPQAYALDAALATACAATGDPNPRAGEWAAAYVRFRLDASPAERDRYTLAGPRLAGILDATALGAALDGHDDEATIRAVAAEAGLPEAAEPGLRTLRRERYRRSARSEEPAADLATAAPALVRDGDADGARALAERVLADVDDAGTRIDTLIWLGHALLDMLRPAAALRVLGRTPQDWEAAAGTVERIHLRALRAQAAIEAEPGPAGEKQAFDILDSIPALDPELRHAGDLIRFTTQKNHRTISPELAVDLLRPLLADGTDPDQRTLFDYAAALVDCGRPGEALTAIDAACAAGAPATLPRQGLNALRARALATSGQQAAAFHVLDDLLAEETIGARALFDAAATLIALRRDEWPRPVGQPLALLGRLNRAAEDAVREDERAAAIRCWTWMALTEEAFGLGEFAEHHWIQVGKLAQRHGYFYDPAALAWLAMHRFGGGDDDNGRALLYQLPAALAIRFGHVRDLAASVRMADPITEPLDRTAAALLARSEPPLRILQSVADLRRGLLDRAQTLQGRGLPPEVRRMLGENLRYPQLPQPLVDWRERMGQLGAFVLLDDEHLRRIAPANGSVVVVEWVDEDTVLATTVTGSGAVTTRALRPAPADLGPVALRISTRLANWWPTRPGDPLDIPGWADVTDWYLDQVGDAAHVVIIEPRHAPGLPWHMLGEWTTSYVSSWGVLLDLASAPARGPIGALGAVAVPRAHEDTEIVTAFDASMERSRRLADDTGRTLFRLRGTAADRGAVDALMACTDLVKLLCHGYVSRTERDVSLMLAGDGGLPLAHTVATASEAGRRHRFGWRDAQHLDRAPALVLTAACEVGQSHAAPHGERLGLFRALRHAGTRSFVAPRWEALADRVIPIIDDTIALVLSGEHSLAGALATASRRAEAHHPRWVAWTLTLEGDWR</sequence>
<keyword evidence="3" id="KW-1185">Reference proteome</keyword>
<name>A0A8J4DND3_9ACTN</name>
<dbReference type="Proteomes" id="UP000619260">
    <property type="component" value="Unassembled WGS sequence"/>
</dbReference>
<feature type="domain" description="CHAT" evidence="1">
    <location>
        <begin position="918"/>
        <end position="1037"/>
    </location>
</feature>
<evidence type="ECO:0000313" key="2">
    <source>
        <dbReference type="EMBL" id="GIJ43706.1"/>
    </source>
</evidence>